<dbReference type="EMBL" id="CP083241">
    <property type="protein sequence ID" value="UOK73605.1"/>
    <property type="molecule type" value="Genomic_DNA"/>
</dbReference>
<dbReference type="RefSeq" id="WP_244451220.1">
    <property type="nucleotide sequence ID" value="NZ_CP083241.1"/>
</dbReference>
<gene>
    <name evidence="1" type="ORF">K9D25_22380</name>
</gene>
<dbReference type="KEGG" id="apol:K9D25_22380"/>
<geneLocation type="plasmid" evidence="1 2">
    <name>pB</name>
</geneLocation>
<protein>
    <submittedName>
        <fullName evidence="1">Helix-turn-helix domain-containing protein</fullName>
    </submittedName>
</protein>
<accession>A0A9E7A306</accession>
<name>A0A9E7A306_9HYPH</name>
<dbReference type="Proteomes" id="UP000831684">
    <property type="component" value="Plasmid pB"/>
</dbReference>
<organism evidence="1 2">
    <name type="scientific">Ancylobacter polymorphus</name>
    <dbReference type="NCBI Taxonomy" id="223390"/>
    <lineage>
        <taxon>Bacteria</taxon>
        <taxon>Pseudomonadati</taxon>
        <taxon>Pseudomonadota</taxon>
        <taxon>Alphaproteobacteria</taxon>
        <taxon>Hyphomicrobiales</taxon>
        <taxon>Xanthobacteraceae</taxon>
        <taxon>Ancylobacter</taxon>
    </lineage>
</organism>
<dbReference type="AlphaFoldDB" id="A0A9E7A306"/>
<dbReference type="SUPFAM" id="SSF46785">
    <property type="entry name" value="Winged helix' DNA-binding domain"/>
    <property type="match status" value="1"/>
</dbReference>
<keyword evidence="1" id="KW-0614">Plasmid</keyword>
<dbReference type="Gene3D" id="1.10.10.10">
    <property type="entry name" value="Winged helix-like DNA-binding domain superfamily/Winged helix DNA-binding domain"/>
    <property type="match status" value="1"/>
</dbReference>
<evidence type="ECO:0000313" key="2">
    <source>
        <dbReference type="Proteomes" id="UP000831684"/>
    </source>
</evidence>
<dbReference type="InterPro" id="IPR036390">
    <property type="entry name" value="WH_DNA-bd_sf"/>
</dbReference>
<dbReference type="InterPro" id="IPR036388">
    <property type="entry name" value="WH-like_DNA-bd_sf"/>
</dbReference>
<proteinExistence type="predicted"/>
<evidence type="ECO:0000313" key="1">
    <source>
        <dbReference type="EMBL" id="UOK73605.1"/>
    </source>
</evidence>
<reference evidence="1" key="1">
    <citation type="submission" date="2021-09" db="EMBL/GenBank/DDBJ databases">
        <title>Network and meta-omics reveal the key degrader and cooperation patterns in an efficient 1,4-dioxane-degrading microbial community.</title>
        <authorList>
            <person name="Dai C."/>
        </authorList>
    </citation>
    <scope>NUCLEOTIDE SEQUENCE</scope>
    <source>
        <strain evidence="1">ZM13</strain>
        <plasmid evidence="1">pB</plasmid>
    </source>
</reference>
<sequence length="295" mass="31819">MHETGDRVSAAAGPAASFPEPVLRLFGAEAINRLMASPGFPAAVEAAAANAVRLYDGSWIRNRLLNDRGRLLAVLLILDLHFTESGGAGVTGARLRREVVELDVCSAGRATAFLAALRFKRLLADMPQSGPRERRLMPTAALLQMQRERWNGMFAAIAHIDAPAAEAARALPDELLFGPCTHAMADCFRRGLRVFAAAPELQDLAERDAGLVMLVSLITRDEPVSVSQLARQFHVSRAHVANVLQRAEALGFASSVPGLGGYRASPALMPVLMRFYAVIFLTFLTALRTQQPPAS</sequence>